<dbReference type="InterPro" id="IPR036393">
    <property type="entry name" value="AceGlu_kinase-like_sf"/>
</dbReference>
<dbReference type="InterPro" id="IPR011529">
    <property type="entry name" value="Glu_5kinase"/>
</dbReference>
<feature type="binding site" evidence="8">
    <location>
        <position position="186"/>
    </location>
    <ligand>
        <name>substrate</name>
    </ligand>
</feature>
<dbReference type="InterPro" id="IPR005715">
    <property type="entry name" value="Glu_5kinase/COase_Synthase"/>
</dbReference>
<proteinExistence type="inferred from homology"/>
<protein>
    <recommendedName>
        <fullName evidence="8">Glutamate 5-kinase</fullName>
        <ecNumber evidence="8">2.7.2.11</ecNumber>
    </recommendedName>
    <alternativeName>
        <fullName evidence="8">Gamma-glutamyl kinase</fullName>
        <shortName evidence="8">GK</shortName>
    </alternativeName>
</protein>
<evidence type="ECO:0000256" key="2">
    <source>
        <dbReference type="ARBA" id="ARBA00022605"/>
    </source>
</evidence>
<dbReference type="GO" id="GO:0004349">
    <property type="term" value="F:glutamate 5-kinase activity"/>
    <property type="evidence" value="ECO:0007669"/>
    <property type="project" value="UniProtKB-UniRule"/>
</dbReference>
<dbReference type="NCBIfam" id="TIGR01027">
    <property type="entry name" value="proB"/>
    <property type="match status" value="1"/>
</dbReference>
<evidence type="ECO:0000313" key="11">
    <source>
        <dbReference type="Proteomes" id="UP000051966"/>
    </source>
</evidence>
<dbReference type="PATRIC" id="fig|1423743.5.peg.1760"/>
<dbReference type="SUPFAM" id="SSF53633">
    <property type="entry name" value="Carbamate kinase-like"/>
    <property type="match status" value="1"/>
</dbReference>
<keyword evidence="11" id="KW-1185">Reference proteome</keyword>
<dbReference type="Proteomes" id="UP000051966">
    <property type="component" value="Unassembled WGS sequence"/>
</dbReference>
<evidence type="ECO:0000256" key="4">
    <source>
        <dbReference type="ARBA" id="ARBA00022679"/>
    </source>
</evidence>
<keyword evidence="7 8" id="KW-0067">ATP-binding</keyword>
<accession>A0A0R1W767</accession>
<dbReference type="GO" id="GO:0055129">
    <property type="term" value="P:L-proline biosynthetic process"/>
    <property type="evidence" value="ECO:0007669"/>
    <property type="project" value="UniProtKB-UniRule"/>
</dbReference>
<comment type="pathway">
    <text evidence="8">Amino-acid biosynthesis; L-proline biosynthesis; L-glutamate 5-semialdehyde from L-glutamate: step 1/2.</text>
</comment>
<dbReference type="Pfam" id="PF00696">
    <property type="entry name" value="AA_kinase"/>
    <property type="match status" value="1"/>
</dbReference>
<comment type="subcellular location">
    <subcellularLocation>
        <location evidence="8">Cytoplasm</location>
    </subcellularLocation>
</comment>
<organism evidence="10 11">
    <name type="scientific">Lentilactobacillus farraginis DSM 18382 = JCM 14108</name>
    <dbReference type="NCBI Taxonomy" id="1423743"/>
    <lineage>
        <taxon>Bacteria</taxon>
        <taxon>Bacillati</taxon>
        <taxon>Bacillota</taxon>
        <taxon>Bacilli</taxon>
        <taxon>Lactobacillales</taxon>
        <taxon>Lactobacillaceae</taxon>
        <taxon>Lentilactobacillus</taxon>
    </lineage>
</organism>
<dbReference type="EC" id="2.7.2.11" evidence="8"/>
<evidence type="ECO:0000313" key="10">
    <source>
        <dbReference type="EMBL" id="KRM11094.1"/>
    </source>
</evidence>
<gene>
    <name evidence="8" type="primary">proB</name>
    <name evidence="10" type="ORF">FD41_GL001702</name>
</gene>
<keyword evidence="6 8" id="KW-0418">Kinase</keyword>
<feature type="domain" description="Aspartate/glutamate/uridylate kinase" evidence="9">
    <location>
        <begin position="38"/>
        <end position="272"/>
    </location>
</feature>
<feature type="binding site" evidence="8">
    <location>
        <begin position="206"/>
        <end position="207"/>
    </location>
    <ligand>
        <name>ATP</name>
        <dbReference type="ChEBI" id="CHEBI:30616"/>
    </ligand>
</feature>
<comment type="similarity">
    <text evidence="8">Belongs to the glutamate 5-kinase family.</text>
</comment>
<evidence type="ECO:0000259" key="9">
    <source>
        <dbReference type="Pfam" id="PF00696"/>
    </source>
</evidence>
<dbReference type="Gene3D" id="3.40.1160.10">
    <property type="entry name" value="Acetylglutamate kinase-like"/>
    <property type="match status" value="1"/>
</dbReference>
<keyword evidence="3 8" id="KW-0641">Proline biosynthesis</keyword>
<reference evidence="10 11" key="1">
    <citation type="journal article" date="2015" name="Genome Announc.">
        <title>Expanding the biotechnology potential of lactobacilli through comparative genomics of 213 strains and associated genera.</title>
        <authorList>
            <person name="Sun Z."/>
            <person name="Harris H.M."/>
            <person name="McCann A."/>
            <person name="Guo C."/>
            <person name="Argimon S."/>
            <person name="Zhang W."/>
            <person name="Yang X."/>
            <person name="Jeffery I.B."/>
            <person name="Cooney J.C."/>
            <person name="Kagawa T.F."/>
            <person name="Liu W."/>
            <person name="Song Y."/>
            <person name="Salvetti E."/>
            <person name="Wrobel A."/>
            <person name="Rasinkangas P."/>
            <person name="Parkhill J."/>
            <person name="Rea M.C."/>
            <person name="O'Sullivan O."/>
            <person name="Ritari J."/>
            <person name="Douillard F.P."/>
            <person name="Paul Ross R."/>
            <person name="Yang R."/>
            <person name="Briner A.E."/>
            <person name="Felis G.E."/>
            <person name="de Vos W.M."/>
            <person name="Barrangou R."/>
            <person name="Klaenhammer T.R."/>
            <person name="Caufield P.W."/>
            <person name="Cui Y."/>
            <person name="Zhang H."/>
            <person name="O'Toole P.W."/>
        </authorList>
    </citation>
    <scope>NUCLEOTIDE SEQUENCE [LARGE SCALE GENOMIC DNA]</scope>
    <source>
        <strain evidence="10 11">DSM 18382</strain>
    </source>
</reference>
<evidence type="ECO:0000256" key="1">
    <source>
        <dbReference type="ARBA" id="ARBA00022490"/>
    </source>
</evidence>
<dbReference type="InterPro" id="IPR041739">
    <property type="entry name" value="G5K_ProB"/>
</dbReference>
<dbReference type="AlphaFoldDB" id="A0A0R1W767"/>
<evidence type="ECO:0000256" key="6">
    <source>
        <dbReference type="ARBA" id="ARBA00022777"/>
    </source>
</evidence>
<dbReference type="PANTHER" id="PTHR43654:SF1">
    <property type="entry name" value="ISOPENTENYL PHOSPHATE KINASE"/>
    <property type="match status" value="1"/>
</dbReference>
<dbReference type="PANTHER" id="PTHR43654">
    <property type="entry name" value="GLUTAMATE 5-KINASE"/>
    <property type="match status" value="1"/>
</dbReference>
<dbReference type="InterPro" id="IPR019797">
    <property type="entry name" value="Glutamate_5-kinase_CS"/>
</dbReference>
<dbReference type="InterPro" id="IPR001057">
    <property type="entry name" value="Glu/AcGlu_kinase"/>
</dbReference>
<feature type="binding site" evidence="8">
    <location>
        <begin position="248"/>
        <end position="254"/>
    </location>
    <ligand>
        <name>ATP</name>
        <dbReference type="ChEBI" id="CHEBI:30616"/>
    </ligand>
</feature>
<dbReference type="GO" id="GO:0005524">
    <property type="term" value="F:ATP binding"/>
    <property type="evidence" value="ECO:0007669"/>
    <property type="project" value="UniProtKB-KW"/>
</dbReference>
<dbReference type="EMBL" id="AZFY01000026">
    <property type="protein sequence ID" value="KRM11094.1"/>
    <property type="molecule type" value="Genomic_DNA"/>
</dbReference>
<feature type="binding site" evidence="8">
    <location>
        <position position="83"/>
    </location>
    <ligand>
        <name>substrate</name>
    </ligand>
</feature>
<sequence>MNENGTAQSGVSIQSSVFWFIIKRMQVAIMNHRSIEANRIVVKVGTSSLIHPNGAVNLETFDQLAYTLSALNNQGKELILVSSGAIGVGLNKMHLKKRPSEIGAQQALAAIGQSELMTLFTQRFNHYLTDIAQVLLTHDIFDYPKSNKYVMDTFNCLLKDNVIPIVNENDTVATDELDHKTTFGDNDQLSAIVASHVNADLLIVLSDIDGFYDQNPKKFANASLIPTVNIINEETFTVAGGSGSRFGTGGMQTKLLAAKRMLAENRQMILANGRDPRIILDILAGKKIGTLFTKNRSENQPQSETSPTINH</sequence>
<dbReference type="HAMAP" id="MF_00456">
    <property type="entry name" value="ProB"/>
    <property type="match status" value="1"/>
</dbReference>
<comment type="catalytic activity">
    <reaction evidence="8">
        <text>L-glutamate + ATP = L-glutamyl 5-phosphate + ADP</text>
        <dbReference type="Rhea" id="RHEA:14877"/>
        <dbReference type="ChEBI" id="CHEBI:29985"/>
        <dbReference type="ChEBI" id="CHEBI:30616"/>
        <dbReference type="ChEBI" id="CHEBI:58274"/>
        <dbReference type="ChEBI" id="CHEBI:456216"/>
        <dbReference type="EC" id="2.7.2.11"/>
    </reaction>
</comment>
<feature type="binding site" evidence="8">
    <location>
        <position position="170"/>
    </location>
    <ligand>
        <name>substrate</name>
    </ligand>
</feature>
<feature type="binding site" evidence="8">
    <location>
        <position position="43"/>
    </location>
    <ligand>
        <name>ATP</name>
        <dbReference type="ChEBI" id="CHEBI:30616"/>
    </ligand>
</feature>
<dbReference type="InterPro" id="IPR001048">
    <property type="entry name" value="Asp/Glu/Uridylate_kinase"/>
</dbReference>
<dbReference type="UniPathway" id="UPA00098">
    <property type="reaction ID" value="UER00359"/>
</dbReference>
<keyword evidence="1 8" id="KW-0963">Cytoplasm</keyword>
<evidence type="ECO:0000256" key="5">
    <source>
        <dbReference type="ARBA" id="ARBA00022741"/>
    </source>
</evidence>
<dbReference type="PROSITE" id="PS00902">
    <property type="entry name" value="GLUTAMATE_5_KINASE"/>
    <property type="match status" value="1"/>
</dbReference>
<dbReference type="FunFam" id="3.40.1160.10:FF:000018">
    <property type="entry name" value="Glutamate 5-kinase"/>
    <property type="match status" value="1"/>
</dbReference>
<keyword evidence="2 8" id="KW-0028">Amino-acid biosynthesis</keyword>
<keyword evidence="5 8" id="KW-0547">Nucleotide-binding</keyword>
<dbReference type="PIRSF" id="PIRSF000729">
    <property type="entry name" value="GK"/>
    <property type="match status" value="1"/>
</dbReference>
<dbReference type="PRINTS" id="PR00474">
    <property type="entry name" value="GLU5KINASE"/>
</dbReference>
<evidence type="ECO:0000256" key="7">
    <source>
        <dbReference type="ARBA" id="ARBA00022840"/>
    </source>
</evidence>
<name>A0A0R1W767_9LACO</name>
<evidence type="ECO:0000256" key="3">
    <source>
        <dbReference type="ARBA" id="ARBA00022650"/>
    </source>
</evidence>
<comment type="caution">
    <text evidence="10">The sequence shown here is derived from an EMBL/GenBank/DDBJ whole genome shotgun (WGS) entry which is preliminary data.</text>
</comment>
<evidence type="ECO:0000256" key="8">
    <source>
        <dbReference type="HAMAP-Rule" id="MF_00456"/>
    </source>
</evidence>
<dbReference type="CDD" id="cd04242">
    <property type="entry name" value="AAK_G5K_ProB"/>
    <property type="match status" value="1"/>
</dbReference>
<keyword evidence="4 8" id="KW-0808">Transferase</keyword>
<dbReference type="GO" id="GO:0005829">
    <property type="term" value="C:cytosol"/>
    <property type="evidence" value="ECO:0007669"/>
    <property type="project" value="TreeGrafter"/>
</dbReference>
<comment type="function">
    <text evidence="8">Catalyzes the transfer of a phosphate group to glutamate to form L-glutamate 5-phosphate.</text>
</comment>